<dbReference type="STRING" id="230819.A0A5C3KKU9"/>
<gene>
    <name evidence="1" type="ORF">FA15DRAFT_624859</name>
</gene>
<protein>
    <recommendedName>
        <fullName evidence="3">Actin-like ATPase domain-containing protein</fullName>
    </recommendedName>
</protein>
<evidence type="ECO:0008006" key="3">
    <source>
        <dbReference type="Google" id="ProtNLM"/>
    </source>
</evidence>
<dbReference type="PANTHER" id="PTHR14187">
    <property type="entry name" value="ALPHA KINASE/ELONGATION FACTOR 2 KINASE"/>
    <property type="match status" value="1"/>
</dbReference>
<evidence type="ECO:0000313" key="2">
    <source>
        <dbReference type="Proteomes" id="UP000307440"/>
    </source>
</evidence>
<dbReference type="OrthoDB" id="2963168at2759"/>
<keyword evidence="2" id="KW-1185">Reference proteome</keyword>
<dbReference type="Gene3D" id="3.30.420.40">
    <property type="match status" value="1"/>
</dbReference>
<evidence type="ECO:0000313" key="1">
    <source>
        <dbReference type="EMBL" id="TFK20846.1"/>
    </source>
</evidence>
<name>A0A5C3KKU9_COPMA</name>
<dbReference type="InterPro" id="IPR043129">
    <property type="entry name" value="ATPase_NBD"/>
</dbReference>
<dbReference type="AlphaFoldDB" id="A0A5C3KKU9"/>
<dbReference type="EMBL" id="ML210286">
    <property type="protein sequence ID" value="TFK20846.1"/>
    <property type="molecule type" value="Genomic_DNA"/>
</dbReference>
<dbReference type="PANTHER" id="PTHR14187:SF5">
    <property type="entry name" value="HEAT SHOCK 70 KDA PROTEIN 12A"/>
    <property type="match status" value="1"/>
</dbReference>
<dbReference type="SUPFAM" id="SSF53067">
    <property type="entry name" value="Actin-like ATPase domain"/>
    <property type="match status" value="2"/>
</dbReference>
<dbReference type="CDD" id="cd10170">
    <property type="entry name" value="ASKHA_NBD_HSP70"/>
    <property type="match status" value="1"/>
</dbReference>
<reference evidence="1 2" key="1">
    <citation type="journal article" date="2019" name="Nat. Ecol. Evol.">
        <title>Megaphylogeny resolves global patterns of mushroom evolution.</title>
        <authorList>
            <person name="Varga T."/>
            <person name="Krizsan K."/>
            <person name="Foldi C."/>
            <person name="Dima B."/>
            <person name="Sanchez-Garcia M."/>
            <person name="Sanchez-Ramirez S."/>
            <person name="Szollosi G.J."/>
            <person name="Szarkandi J.G."/>
            <person name="Papp V."/>
            <person name="Albert L."/>
            <person name="Andreopoulos W."/>
            <person name="Angelini C."/>
            <person name="Antonin V."/>
            <person name="Barry K.W."/>
            <person name="Bougher N.L."/>
            <person name="Buchanan P."/>
            <person name="Buyck B."/>
            <person name="Bense V."/>
            <person name="Catcheside P."/>
            <person name="Chovatia M."/>
            <person name="Cooper J."/>
            <person name="Damon W."/>
            <person name="Desjardin D."/>
            <person name="Finy P."/>
            <person name="Geml J."/>
            <person name="Haridas S."/>
            <person name="Hughes K."/>
            <person name="Justo A."/>
            <person name="Karasinski D."/>
            <person name="Kautmanova I."/>
            <person name="Kiss B."/>
            <person name="Kocsube S."/>
            <person name="Kotiranta H."/>
            <person name="LaButti K.M."/>
            <person name="Lechner B.E."/>
            <person name="Liimatainen K."/>
            <person name="Lipzen A."/>
            <person name="Lukacs Z."/>
            <person name="Mihaltcheva S."/>
            <person name="Morgado L.N."/>
            <person name="Niskanen T."/>
            <person name="Noordeloos M.E."/>
            <person name="Ohm R.A."/>
            <person name="Ortiz-Santana B."/>
            <person name="Ovrebo C."/>
            <person name="Racz N."/>
            <person name="Riley R."/>
            <person name="Savchenko A."/>
            <person name="Shiryaev A."/>
            <person name="Soop K."/>
            <person name="Spirin V."/>
            <person name="Szebenyi C."/>
            <person name="Tomsovsky M."/>
            <person name="Tulloss R.E."/>
            <person name="Uehling J."/>
            <person name="Grigoriev I.V."/>
            <person name="Vagvolgyi C."/>
            <person name="Papp T."/>
            <person name="Martin F.M."/>
            <person name="Miettinen O."/>
            <person name="Hibbett D.S."/>
            <person name="Nagy L.G."/>
        </authorList>
    </citation>
    <scope>NUCLEOTIDE SEQUENCE [LARGE SCALE GENOMIC DNA]</scope>
    <source>
        <strain evidence="1 2">CBS 121175</strain>
    </source>
</reference>
<organism evidence="1 2">
    <name type="scientific">Coprinopsis marcescibilis</name>
    <name type="common">Agaric fungus</name>
    <name type="synonym">Psathyrella marcescibilis</name>
    <dbReference type="NCBI Taxonomy" id="230819"/>
    <lineage>
        <taxon>Eukaryota</taxon>
        <taxon>Fungi</taxon>
        <taxon>Dikarya</taxon>
        <taxon>Basidiomycota</taxon>
        <taxon>Agaricomycotina</taxon>
        <taxon>Agaricomycetes</taxon>
        <taxon>Agaricomycetidae</taxon>
        <taxon>Agaricales</taxon>
        <taxon>Agaricineae</taxon>
        <taxon>Psathyrellaceae</taxon>
        <taxon>Coprinopsis</taxon>
    </lineage>
</organism>
<proteinExistence type="predicted"/>
<sequence>MSKKPYSGPTRKLLLAFDIGTTFSGVSYCILNPGELPEIRTVTRFPYQGQVGSDSKIPTLVWYNKDDIFECAGAAALRPETDTKADEGGWSKAEWFKMHLRPPSQRPAGFTNEIPSLPPNKNVVQVFGDFLRYLYDCTKEYIKDTHTNGDKILASVEDNTDVVLTQPNGWEGPQQAQMRKAAVIAGIVRNLDEAEKHVSFVTEGEASLHFCIQSGLSNEAMKKGEGTLIVDAGGGNVDLSAYRGKDNKFEEIAIPQCHFQGSIYVTTRARHHFNMQLGNSRFVQDVDNIVREFDKGPKHSFRNDQDSTIIKFGSVRDNEPDLNIKSGQIRVPGDVVAGFFKPSIETIVKAAKEQCESSEDKITSIFLVGGFAASDWLYKKLKEEFDPMGVRLSRPDSHVNKAVSDGAIYFYLDRSVNVRVSKWFYGVDSHVDFNPTDVDHQNRVHLIVTDPVTGNQTLYKRFVTILQQGKKVSEEKEFREHFYKIFTEGAKPYQSTIKILSYRGRSKRPRWIDDEAGKLYLHSLSIYADKYTNAATIEMDLTPLPGERKWSESQRKMLWRVKYDVVILFGLTELRAQVCWAQDGVEKRTPAKIIYEVEGP</sequence>
<dbReference type="Proteomes" id="UP000307440">
    <property type="component" value="Unassembled WGS sequence"/>
</dbReference>
<accession>A0A5C3KKU9</accession>